<dbReference type="AlphaFoldDB" id="A0AAW5P897"/>
<accession>A0AAW5P897</accession>
<evidence type="ECO:0000313" key="3">
    <source>
        <dbReference type="Proteomes" id="UP001155110"/>
    </source>
</evidence>
<feature type="compositionally biased region" description="Acidic residues" evidence="1">
    <location>
        <begin position="46"/>
        <end position="61"/>
    </location>
</feature>
<comment type="caution">
    <text evidence="2">The sequence shown here is derived from an EMBL/GenBank/DDBJ whole genome shotgun (WGS) entry which is preliminary data.</text>
</comment>
<dbReference type="EMBL" id="JANTZM010000007">
    <property type="protein sequence ID" value="MCS4157674.1"/>
    <property type="molecule type" value="Genomic_DNA"/>
</dbReference>
<dbReference type="Proteomes" id="UP001155110">
    <property type="component" value="Unassembled WGS sequence"/>
</dbReference>
<organism evidence="2 3">
    <name type="scientific">Salinibacter ruber</name>
    <dbReference type="NCBI Taxonomy" id="146919"/>
    <lineage>
        <taxon>Bacteria</taxon>
        <taxon>Pseudomonadati</taxon>
        <taxon>Rhodothermota</taxon>
        <taxon>Rhodothermia</taxon>
        <taxon>Rhodothermales</taxon>
        <taxon>Salinibacteraceae</taxon>
        <taxon>Salinibacter</taxon>
    </lineage>
</organism>
<proteinExistence type="predicted"/>
<dbReference type="RefSeq" id="WP_259258185.1">
    <property type="nucleotide sequence ID" value="NZ_JANTZM010000007.1"/>
</dbReference>
<reference evidence="2" key="1">
    <citation type="submission" date="2022-08" db="EMBL/GenBank/DDBJ databases">
        <title>Genomic Encyclopedia of Type Strains, Phase V (KMG-V): Genome sequencing to study the core and pangenomes of soil and plant-associated prokaryotes.</title>
        <authorList>
            <person name="Whitman W."/>
        </authorList>
    </citation>
    <scope>NUCLEOTIDE SEQUENCE</scope>
    <source>
        <strain evidence="2">SP3002</strain>
    </source>
</reference>
<feature type="region of interest" description="Disordered" evidence="1">
    <location>
        <begin position="1"/>
        <end position="71"/>
    </location>
</feature>
<gene>
    <name evidence="2" type="ORF">GGP99_001638</name>
</gene>
<evidence type="ECO:0000313" key="2">
    <source>
        <dbReference type="EMBL" id="MCS4157674.1"/>
    </source>
</evidence>
<protein>
    <submittedName>
        <fullName evidence="2">Uncharacterized protein</fullName>
    </submittedName>
</protein>
<feature type="compositionally biased region" description="Basic and acidic residues" evidence="1">
    <location>
        <begin position="62"/>
        <end position="71"/>
    </location>
</feature>
<sequence>MPDKNVRVESHAEVEVVMPEDKPGGKPEKEEGSKGESSEGGSSEEGASEEVPEEEAPEEPGSEEKKGSSNQ</sequence>
<name>A0AAW5P897_9BACT</name>
<feature type="compositionally biased region" description="Basic and acidic residues" evidence="1">
    <location>
        <begin position="1"/>
        <end position="37"/>
    </location>
</feature>
<evidence type="ECO:0000256" key="1">
    <source>
        <dbReference type="SAM" id="MobiDB-lite"/>
    </source>
</evidence>